<dbReference type="EMBL" id="LLYZ01000012">
    <property type="protein sequence ID" value="KQK24847.1"/>
    <property type="molecule type" value="Genomic_DNA"/>
</dbReference>
<dbReference type="AlphaFoldDB" id="A0A0Q3HQ08"/>
<reference evidence="3 4" key="1">
    <citation type="submission" date="2015-10" db="EMBL/GenBank/DDBJ databases">
        <title>Chryseobacterium aquaticum genome.</title>
        <authorList>
            <person name="Newman J.D."/>
            <person name="Ferguson M.B."/>
            <person name="Miller J.R."/>
        </authorList>
    </citation>
    <scope>NUCLEOTIDE SEQUENCE [LARGE SCALE GENOMIC DNA]</scope>
    <source>
        <strain evidence="3 4">KCTC 12483</strain>
    </source>
</reference>
<dbReference type="RefSeq" id="WP_056016401.1">
    <property type="nucleotide sequence ID" value="NZ_LLYZ01000012.1"/>
</dbReference>
<dbReference type="NCBIfam" id="TIGR04183">
    <property type="entry name" value="Por_Secre_tail"/>
    <property type="match status" value="1"/>
</dbReference>
<dbReference type="Pfam" id="PF18962">
    <property type="entry name" value="Por_Secre_tail"/>
    <property type="match status" value="1"/>
</dbReference>
<evidence type="ECO:0000313" key="4">
    <source>
        <dbReference type="Proteomes" id="UP000051682"/>
    </source>
</evidence>
<keyword evidence="1" id="KW-0732">Signal</keyword>
<dbReference type="Gene3D" id="4.10.1080.10">
    <property type="entry name" value="TSP type-3 repeat"/>
    <property type="match status" value="1"/>
</dbReference>
<sequence length="871" mass="93247">MVKLFSFLATILLAINVVAQGYVPIRGAGIKAYPTQNGVVCIGCASGNVKNIVDSDLNNFTNMGNLLSAIGGNGVSVINTFTTYPAGYITGFNVDLGSSPITASLLSTTTIATYKNGVLQEASNSGTLLSVPAFGGQKSRVFLNFRTTKEFNEVRLYKSNGIAVFDALNVYYAFAFDPEKMQQENNGICDDLIGGSVADVDTNVSSSSNFIAPLSYLVDRKNITDGDKNSYGQIFMPAGLLGSYSIGVLDKNQIYPAGNKAGFVISPADQNTLFTAQTLNNMVIETYLFGKLQDSQVYNNGNGLINISVLGFGSNKQKLSVTATKPFNEVRLKINQVLGVNVGTVKVYYAFEEPQNCDCKQFLQTDRPSPFKAKLLTGNLPYGGWTLFGGRELWTGVWNNVTGNVNVSKVFNPEKVIDSDPNNSGYYFTSPLTLGTAGSVAVESDGASYPPGTFAGFIIDKSGSLTDWSILSNIRIQLYNGNNLVAQQDNGNNGLINIKVLTLPSGKTIVGMKSPATFNRIRISIKQGLSLNLGMNYNIYNVFVEGDIDGDGTPDCYDVCPNGDDSIDTDGDGTPDACDTTNCIDSDKSSVIDTDSDGVTDACDLDSDNDGILDSIENRDGDDSYENDDKEGLLGIIDQLGDSVANYLDLDSDNDGILDLHESGIPTSIINQLDADQNGVIDTNVAKGKNGIADILETAPDSGIAKYPIKDTDGDGIPDFLDLKSNGSEFDLYAIGKSNLDNYGEGFIDRSPDKDLDGIQTPVDTDLDNRGAPNSPLSPYLTSGRFALTTEVKVDEVKVYPNPVKVGEAINVRLGSDRDATYILVDATGKNVATGNFKNTVSIETGRLLPGLYLLKVSSNKSDNVYKIIVK</sequence>
<dbReference type="SUPFAM" id="SSF103647">
    <property type="entry name" value="TSP type-3 repeat"/>
    <property type="match status" value="1"/>
</dbReference>
<dbReference type="GO" id="GO:0005509">
    <property type="term" value="F:calcium ion binding"/>
    <property type="evidence" value="ECO:0007669"/>
    <property type="project" value="InterPro"/>
</dbReference>
<accession>A0A0Q3HQ08</accession>
<evidence type="ECO:0000313" key="3">
    <source>
        <dbReference type="EMBL" id="KQK24847.1"/>
    </source>
</evidence>
<organism evidence="3 4">
    <name type="scientific">Chryseobacterium aquaticum</name>
    <dbReference type="NCBI Taxonomy" id="452084"/>
    <lineage>
        <taxon>Bacteria</taxon>
        <taxon>Pseudomonadati</taxon>
        <taxon>Bacteroidota</taxon>
        <taxon>Flavobacteriia</taxon>
        <taxon>Flavobacteriales</taxon>
        <taxon>Weeksellaceae</taxon>
        <taxon>Chryseobacterium group</taxon>
        <taxon>Chryseobacterium</taxon>
    </lineage>
</organism>
<dbReference type="InterPro" id="IPR028974">
    <property type="entry name" value="TSP_type-3_rpt"/>
</dbReference>
<proteinExistence type="predicted"/>
<protein>
    <recommendedName>
        <fullName evidence="2">Secretion system C-terminal sorting domain-containing protein</fullName>
    </recommendedName>
</protein>
<comment type="caution">
    <text evidence="3">The sequence shown here is derived from an EMBL/GenBank/DDBJ whole genome shotgun (WGS) entry which is preliminary data.</text>
</comment>
<evidence type="ECO:0000259" key="2">
    <source>
        <dbReference type="Pfam" id="PF18962"/>
    </source>
</evidence>
<keyword evidence="4" id="KW-1185">Reference proteome</keyword>
<evidence type="ECO:0000256" key="1">
    <source>
        <dbReference type="ARBA" id="ARBA00022729"/>
    </source>
</evidence>
<dbReference type="OrthoDB" id="2582440at2"/>
<dbReference type="Proteomes" id="UP000051682">
    <property type="component" value="Unassembled WGS sequence"/>
</dbReference>
<dbReference type="STRING" id="452084.AR438_14275"/>
<dbReference type="InterPro" id="IPR026444">
    <property type="entry name" value="Secre_tail"/>
</dbReference>
<gene>
    <name evidence="3" type="ORF">AR438_14275</name>
</gene>
<feature type="domain" description="Secretion system C-terminal sorting" evidence="2">
    <location>
        <begin position="799"/>
        <end position="870"/>
    </location>
</feature>
<name>A0A0Q3HQ08_9FLAO</name>